<sequence>MRGVKISVIVKPWMKEAFEAMCHECSFTMSEAAGELIKLVVQVKARNPSLTMPEAIKFVEQGLWEAEGNSGREKDSSSGVEGGPK</sequence>
<dbReference type="AlphaFoldDB" id="A0A0F8Z7H5"/>
<reference evidence="1" key="1">
    <citation type="journal article" date="2015" name="Nature">
        <title>Complex archaea that bridge the gap between prokaryotes and eukaryotes.</title>
        <authorList>
            <person name="Spang A."/>
            <person name="Saw J.H."/>
            <person name="Jorgensen S.L."/>
            <person name="Zaremba-Niedzwiedzka K."/>
            <person name="Martijn J."/>
            <person name="Lind A.E."/>
            <person name="van Eijk R."/>
            <person name="Schleper C."/>
            <person name="Guy L."/>
            <person name="Ettema T.J."/>
        </authorList>
    </citation>
    <scope>NUCLEOTIDE SEQUENCE</scope>
</reference>
<name>A0A0F8Z7H5_9ZZZZ</name>
<accession>A0A0F8Z7H5</accession>
<gene>
    <name evidence="1" type="ORF">LCGC14_2730580</name>
</gene>
<organism evidence="1">
    <name type="scientific">marine sediment metagenome</name>
    <dbReference type="NCBI Taxonomy" id="412755"/>
    <lineage>
        <taxon>unclassified sequences</taxon>
        <taxon>metagenomes</taxon>
        <taxon>ecological metagenomes</taxon>
    </lineage>
</organism>
<dbReference type="EMBL" id="LAZR01049419">
    <property type="protein sequence ID" value="KKK89688.1"/>
    <property type="molecule type" value="Genomic_DNA"/>
</dbReference>
<proteinExistence type="predicted"/>
<comment type="caution">
    <text evidence="1">The sequence shown here is derived from an EMBL/GenBank/DDBJ whole genome shotgun (WGS) entry which is preliminary data.</text>
</comment>
<protein>
    <submittedName>
        <fullName evidence="1">Uncharacterized protein</fullName>
    </submittedName>
</protein>
<evidence type="ECO:0000313" key="1">
    <source>
        <dbReference type="EMBL" id="KKK89688.1"/>
    </source>
</evidence>